<accession>A0A7D7MIF6</accession>
<gene>
    <name evidence="1" type="ORF">H1Q58_16110</name>
</gene>
<reference evidence="1 2" key="1">
    <citation type="submission" date="2020-07" db="EMBL/GenBank/DDBJ databases">
        <title>Screening of a cold-adapted Planococcus bacterium producing protease in traditional shrimp paste and protease identification by genome sequencing.</title>
        <authorList>
            <person name="Gao R."/>
            <person name="Leng W."/>
            <person name="Chu Q."/>
            <person name="Wu X."/>
            <person name="Liu H."/>
            <person name="Li X."/>
        </authorList>
    </citation>
    <scope>NUCLEOTIDE SEQUENCE [LARGE SCALE GENOMIC DNA]</scope>
    <source>
        <strain evidence="1 2">XJ11</strain>
    </source>
</reference>
<dbReference type="Proteomes" id="UP000514716">
    <property type="component" value="Chromosome"/>
</dbReference>
<protein>
    <submittedName>
        <fullName evidence="1">Uncharacterized protein</fullName>
    </submittedName>
</protein>
<evidence type="ECO:0000313" key="2">
    <source>
        <dbReference type="Proteomes" id="UP000514716"/>
    </source>
</evidence>
<dbReference type="AlphaFoldDB" id="A0A7D7MIF6"/>
<organism evidence="1 2">
    <name type="scientific">Planococcus maritimus</name>
    <dbReference type="NCBI Taxonomy" id="192421"/>
    <lineage>
        <taxon>Bacteria</taxon>
        <taxon>Bacillati</taxon>
        <taxon>Bacillota</taxon>
        <taxon>Bacilli</taxon>
        <taxon>Bacillales</taxon>
        <taxon>Caryophanaceae</taxon>
        <taxon>Planococcus</taxon>
    </lineage>
</organism>
<sequence>MIFPRQLIQEISEGIKFAEEETLTDYDLKNINQEDPITSRLATRIQDESNRIIQKSKYKGLWRCDVIELSNKGPKSLEKKHGFDMGITIKDDSRKFVKSLIIQNKMENSVTQNLEEQIENMSSLFPVSRGYVGLVDKAGIYITTGAEIIKHNYDLKELNSKDMTRLPDLVSDFLKCKVGRRNLDLQKLYAYRRYPKKQKKDIVVINFEKIKPQIE</sequence>
<proteinExistence type="predicted"/>
<name>A0A7D7MIF6_PLAMR</name>
<keyword evidence="2" id="KW-1185">Reference proteome</keyword>
<dbReference type="EMBL" id="CP059540">
    <property type="protein sequence ID" value="QMT17448.1"/>
    <property type="molecule type" value="Genomic_DNA"/>
</dbReference>
<evidence type="ECO:0000313" key="1">
    <source>
        <dbReference type="EMBL" id="QMT17448.1"/>
    </source>
</evidence>
<dbReference type="KEGG" id="pdec:H1Q58_16110"/>
<dbReference type="RefSeq" id="WP_068487798.1">
    <property type="nucleotide sequence ID" value="NZ_CP059540.1"/>
</dbReference>